<dbReference type="GO" id="GO:0008270">
    <property type="term" value="F:zinc ion binding"/>
    <property type="evidence" value="ECO:0007669"/>
    <property type="project" value="InterPro"/>
</dbReference>
<evidence type="ECO:0000256" key="8">
    <source>
        <dbReference type="ARBA" id="ARBA00022723"/>
    </source>
</evidence>
<evidence type="ECO:0000313" key="20">
    <source>
        <dbReference type="EMBL" id="PYC88400.1"/>
    </source>
</evidence>
<dbReference type="EMBL" id="PYBW01000004">
    <property type="protein sequence ID" value="PYC88400.1"/>
    <property type="molecule type" value="Genomic_DNA"/>
</dbReference>
<evidence type="ECO:0000256" key="7">
    <source>
        <dbReference type="ARBA" id="ARBA00022670"/>
    </source>
</evidence>
<evidence type="ECO:0000256" key="9">
    <source>
        <dbReference type="ARBA" id="ARBA00022729"/>
    </source>
</evidence>
<keyword evidence="8" id="KW-0479">Metal-binding</keyword>
<dbReference type="Pfam" id="PF08453">
    <property type="entry name" value="Peptidase_M9_N"/>
    <property type="match status" value="1"/>
</dbReference>
<dbReference type="OrthoDB" id="9802683at2"/>
<keyword evidence="14" id="KW-0482">Metalloprotease</keyword>
<comment type="cofactor">
    <cofactor evidence="2">
        <name>Ca(2+)</name>
        <dbReference type="ChEBI" id="CHEBI:29108"/>
    </cofactor>
</comment>
<evidence type="ECO:0000256" key="10">
    <source>
        <dbReference type="ARBA" id="ARBA00022801"/>
    </source>
</evidence>
<evidence type="ECO:0000256" key="14">
    <source>
        <dbReference type="ARBA" id="ARBA00023049"/>
    </source>
</evidence>
<dbReference type="InterPro" id="IPR007280">
    <property type="entry name" value="Peptidase_C_arc/bac"/>
</dbReference>
<dbReference type="CDD" id="cd00146">
    <property type="entry name" value="PKD"/>
    <property type="match status" value="1"/>
</dbReference>
<feature type="domain" description="PKD" evidence="19">
    <location>
        <begin position="683"/>
        <end position="746"/>
    </location>
</feature>
<accession>A0A2V4P3V8</accession>
<dbReference type="PANTHER" id="PTHR13062">
    <property type="entry name" value="COLLAGENASE"/>
    <property type="match status" value="1"/>
</dbReference>
<dbReference type="Pfam" id="PF01752">
    <property type="entry name" value="Peptidase_M9"/>
    <property type="match status" value="1"/>
</dbReference>
<dbReference type="Gene3D" id="1.10.390.20">
    <property type="match status" value="1"/>
</dbReference>
<dbReference type="AlphaFoldDB" id="A0A2V4P3V8"/>
<keyword evidence="13" id="KW-0843">Virulence</keyword>
<comment type="catalytic activity">
    <reaction evidence="1">
        <text>Digestion of native collagen in the triple helical region at Xaa-|-Gly bonds. With synthetic peptides, a preference is shown for Gly at P3 and P1', Pro and Ala at P2 and P2', and hydroxyproline, Ala or Arg at P3'.</text>
        <dbReference type="EC" id="3.4.24.3"/>
    </reaction>
</comment>
<dbReference type="Gene3D" id="2.60.120.380">
    <property type="match status" value="1"/>
</dbReference>
<reference evidence="20 21" key="1">
    <citation type="submission" date="2018-03" db="EMBL/GenBank/DDBJ databases">
        <title>Bioinformatic expansion and discovery of thiopeptide antibiotics.</title>
        <authorList>
            <person name="Schwalen C.J."/>
            <person name="Hudson G.A."/>
            <person name="Mitchell D.A."/>
        </authorList>
    </citation>
    <scope>NUCLEOTIDE SEQUENCE [LARGE SCALE GENOMIC DNA]</scope>
    <source>
        <strain evidence="20 21">ATCC 21389</strain>
    </source>
</reference>
<keyword evidence="10" id="KW-0378">Hydrolase</keyword>
<dbReference type="GO" id="GO:0006508">
    <property type="term" value="P:proteolysis"/>
    <property type="evidence" value="ECO:0007669"/>
    <property type="project" value="UniProtKB-KW"/>
</dbReference>
<evidence type="ECO:0000256" key="15">
    <source>
        <dbReference type="ARBA" id="ARBA00023145"/>
    </source>
</evidence>
<evidence type="ECO:0000256" key="4">
    <source>
        <dbReference type="ARBA" id="ARBA00004613"/>
    </source>
</evidence>
<dbReference type="InterPro" id="IPR022409">
    <property type="entry name" value="PKD/Chitinase_dom"/>
</dbReference>
<dbReference type="Gene3D" id="2.60.40.10">
    <property type="entry name" value="Immunoglobulins"/>
    <property type="match status" value="1"/>
</dbReference>
<organism evidence="20 21">
    <name type="scientific">Streptomyces tateyamensis</name>
    <dbReference type="NCBI Taxonomy" id="565073"/>
    <lineage>
        <taxon>Bacteria</taxon>
        <taxon>Bacillati</taxon>
        <taxon>Actinomycetota</taxon>
        <taxon>Actinomycetes</taxon>
        <taxon>Kitasatosporales</taxon>
        <taxon>Streptomycetaceae</taxon>
        <taxon>Streptomyces</taxon>
    </lineage>
</organism>
<dbReference type="InterPro" id="IPR013783">
    <property type="entry name" value="Ig-like_fold"/>
</dbReference>
<evidence type="ECO:0000256" key="13">
    <source>
        <dbReference type="ARBA" id="ARBA00023026"/>
    </source>
</evidence>
<keyword evidence="6" id="KW-0964">Secreted</keyword>
<name>A0A2V4P3V8_9ACTN</name>
<dbReference type="PROSITE" id="PS50093">
    <property type="entry name" value="PKD"/>
    <property type="match status" value="1"/>
</dbReference>
<dbReference type="GO" id="GO:0005975">
    <property type="term" value="P:carbohydrate metabolic process"/>
    <property type="evidence" value="ECO:0007669"/>
    <property type="project" value="UniProtKB-ARBA"/>
</dbReference>
<dbReference type="PRINTS" id="PR00931">
    <property type="entry name" value="MICOLLPTASE"/>
</dbReference>
<proteinExistence type="predicted"/>
<gene>
    <name evidence="20" type="ORF">C7C46_00550</name>
</gene>
<dbReference type="SMART" id="SM00089">
    <property type="entry name" value="PKD"/>
    <property type="match status" value="1"/>
</dbReference>
<dbReference type="PROSITE" id="PS51257">
    <property type="entry name" value="PROKAR_LIPOPROTEIN"/>
    <property type="match status" value="1"/>
</dbReference>
<dbReference type="Pfam" id="PF18911">
    <property type="entry name" value="PKD_4"/>
    <property type="match status" value="1"/>
</dbReference>
<evidence type="ECO:0000256" key="1">
    <source>
        <dbReference type="ARBA" id="ARBA00000424"/>
    </source>
</evidence>
<evidence type="ECO:0000256" key="17">
    <source>
        <dbReference type="SAM" id="MobiDB-lite"/>
    </source>
</evidence>
<evidence type="ECO:0000259" key="19">
    <source>
        <dbReference type="PROSITE" id="PS50093"/>
    </source>
</evidence>
<dbReference type="RefSeq" id="WP_110664520.1">
    <property type="nucleotide sequence ID" value="NZ_PYBW01000004.1"/>
</dbReference>
<feature type="signal peptide" evidence="18">
    <location>
        <begin position="1"/>
        <end position="21"/>
    </location>
</feature>
<dbReference type="Proteomes" id="UP000248039">
    <property type="component" value="Unassembled WGS sequence"/>
</dbReference>
<comment type="subcellular location">
    <subcellularLocation>
        <location evidence="4">Secreted</location>
    </subcellularLocation>
</comment>
<comment type="cofactor">
    <cofactor evidence="3">
        <name>Zn(2+)</name>
        <dbReference type="ChEBI" id="CHEBI:29105"/>
    </cofactor>
</comment>
<feature type="region of interest" description="Disordered" evidence="17">
    <location>
        <begin position="95"/>
        <end position="117"/>
    </location>
</feature>
<evidence type="ECO:0000256" key="18">
    <source>
        <dbReference type="SAM" id="SignalP"/>
    </source>
</evidence>
<dbReference type="InterPro" id="IPR035986">
    <property type="entry name" value="PKD_dom_sf"/>
</dbReference>
<evidence type="ECO:0000256" key="12">
    <source>
        <dbReference type="ARBA" id="ARBA00022837"/>
    </source>
</evidence>
<keyword evidence="12" id="KW-0106">Calcium</keyword>
<dbReference type="InterPro" id="IPR013661">
    <property type="entry name" value="Peptidase_M9_N_dom"/>
</dbReference>
<evidence type="ECO:0000256" key="11">
    <source>
        <dbReference type="ARBA" id="ARBA00022833"/>
    </source>
</evidence>
<evidence type="ECO:0000256" key="6">
    <source>
        <dbReference type="ARBA" id="ARBA00022525"/>
    </source>
</evidence>
<keyword evidence="15" id="KW-0865">Zymogen</keyword>
<evidence type="ECO:0000313" key="21">
    <source>
        <dbReference type="Proteomes" id="UP000248039"/>
    </source>
</evidence>
<dbReference type="InterPro" id="IPR000601">
    <property type="entry name" value="PKD_dom"/>
</dbReference>
<dbReference type="GO" id="GO:0005576">
    <property type="term" value="C:extracellular region"/>
    <property type="evidence" value="ECO:0007669"/>
    <property type="project" value="UniProtKB-SubCell"/>
</dbReference>
<dbReference type="Gene3D" id="3.40.30.160">
    <property type="entry name" value="Collagenase ColT, N-terminal domain"/>
    <property type="match status" value="1"/>
</dbReference>
<keyword evidence="9 18" id="KW-0732">Signal</keyword>
<feature type="active site" evidence="16">
    <location>
        <position position="523"/>
    </location>
</feature>
<dbReference type="EC" id="3.4.24.3" evidence="5"/>
<comment type="caution">
    <text evidence="20">The sequence shown here is derived from an EMBL/GenBank/DDBJ whole genome shotgun (WGS) entry which is preliminary data.</text>
</comment>
<keyword evidence="7" id="KW-0645">Protease</keyword>
<evidence type="ECO:0000256" key="5">
    <source>
        <dbReference type="ARBA" id="ARBA00012653"/>
    </source>
</evidence>
<protein>
    <recommendedName>
        <fullName evidence="5">microbial collagenase</fullName>
        <ecNumber evidence="5">3.4.24.3</ecNumber>
    </recommendedName>
</protein>
<dbReference type="InterPro" id="IPR002169">
    <property type="entry name" value="Peptidase_M9A/M9B"/>
</dbReference>
<evidence type="ECO:0000256" key="16">
    <source>
        <dbReference type="PIRSR" id="PIRSR602169-1"/>
    </source>
</evidence>
<feature type="chain" id="PRO_5038970688" description="microbial collagenase" evidence="18">
    <location>
        <begin position="22"/>
        <end position="857"/>
    </location>
</feature>
<keyword evidence="21" id="KW-1185">Reference proteome</keyword>
<evidence type="ECO:0000256" key="2">
    <source>
        <dbReference type="ARBA" id="ARBA00001913"/>
    </source>
</evidence>
<dbReference type="PANTHER" id="PTHR13062:SF9">
    <property type="entry name" value="MICROBIAL COLLAGENASE"/>
    <property type="match status" value="1"/>
</dbReference>
<sequence length="857" mass="90500">MPLRISLPTVLAGLVAGCATAATLLPTTPAFAAAAAAAPGTVSAATAVPKPVGAFLAADPGEEITQTRTPLPPALLGQAVMAQRAGTTLQLTQHPAAAHPAATRSARAAASASPTPQSCTTADFAGRSGADLVAFLKGSTTDCVNTLFNLTGTDAGKVFKQQQMLTVANAFHSLATGYTGDDSTGILQLVLFLRAGYFVQSNNSSAVGPYDAALTRATKAGLDAFFRSDHWEDRSDANGAVLREVLVLTDSANLQGSYLSTYREVLDSYDNSYNAFPKLVDAVNSVLQTPLWRGNWNADFVKAVGADPRILNTLSDFALSHQDLLSGPNGALDVNAGNDLARLTGDSATIEAKARPLVKQVLDSAPITGATGPLYVHTAFQANTYDSANCSTYGVCDLPAKLTAAVLPTRLVCDNRLIETESLSAADQAAVCTSLRGEDGFFHHLVTDSGPVPGQYDKTITLAVFANKADYATYSWAIFGNDTDNGGETLMDPTDPKNQAVSVMFLKSWNDSFPANVWNLNHEYTHYLDGIYDMKGTFGTETSVPNIWWIEGVAEYESYAYRGQTDTEALDQARSHTYKLSTIFQNTYDNSDSVRTYPWGYLAVRYMFEKHPDVIQSMLGHFRTGDYTGGYAVYNSLGTSLDADFDSWLTACAAGACYAQGPTALFDESVSGATVTVADRSVQTGPGRITAWHWTFGDGSTGDGRNVSHTYAAPGTYTVVETAVDSNGKSTSTATSATVAVGGGQATPPACTDPRAEALGQNCSRAGQSATAGHLVYKYVYVPAGTSKLTVSTSGGTGLAYLYYNDDTWASPDAFTASGTNSGTAQTVTVTNPEPGYHYLSLYAVTDFSGVTISTRY</sequence>
<keyword evidence="11" id="KW-0862">Zinc</keyword>
<evidence type="ECO:0000256" key="3">
    <source>
        <dbReference type="ARBA" id="ARBA00001947"/>
    </source>
</evidence>
<dbReference type="Pfam" id="PF04151">
    <property type="entry name" value="PPC"/>
    <property type="match status" value="1"/>
</dbReference>
<dbReference type="GO" id="GO:0004222">
    <property type="term" value="F:metalloendopeptidase activity"/>
    <property type="evidence" value="ECO:0007669"/>
    <property type="project" value="UniProtKB-EC"/>
</dbReference>
<dbReference type="SUPFAM" id="SSF49299">
    <property type="entry name" value="PKD domain"/>
    <property type="match status" value="1"/>
</dbReference>